<gene>
    <name evidence="2" type="ORF">ENN94_05800</name>
</gene>
<evidence type="ECO:0000256" key="1">
    <source>
        <dbReference type="SAM" id="Phobius"/>
    </source>
</evidence>
<organism evidence="2">
    <name type="scientific">Geoalkalibacter subterraneus</name>
    <dbReference type="NCBI Taxonomy" id="483547"/>
    <lineage>
        <taxon>Bacteria</taxon>
        <taxon>Pseudomonadati</taxon>
        <taxon>Thermodesulfobacteriota</taxon>
        <taxon>Desulfuromonadia</taxon>
        <taxon>Desulfuromonadales</taxon>
        <taxon>Geoalkalibacteraceae</taxon>
        <taxon>Geoalkalibacter</taxon>
    </lineage>
</organism>
<name>A0A831LUE0_9BACT</name>
<protein>
    <submittedName>
        <fullName evidence="2">Uncharacterized protein</fullName>
    </submittedName>
</protein>
<dbReference type="SUPFAM" id="SSF103473">
    <property type="entry name" value="MFS general substrate transporter"/>
    <property type="match status" value="1"/>
</dbReference>
<keyword evidence="1" id="KW-0812">Transmembrane</keyword>
<dbReference type="InterPro" id="IPR036259">
    <property type="entry name" value="MFS_trans_sf"/>
</dbReference>
<reference evidence="2" key="1">
    <citation type="journal article" date="2020" name="mSystems">
        <title>Genome- and Community-Level Interaction Insights into Carbon Utilization and Element Cycling Functions of Hydrothermarchaeota in Hydrothermal Sediment.</title>
        <authorList>
            <person name="Zhou Z."/>
            <person name="Liu Y."/>
            <person name="Xu W."/>
            <person name="Pan J."/>
            <person name="Luo Z.H."/>
            <person name="Li M."/>
        </authorList>
    </citation>
    <scope>NUCLEOTIDE SEQUENCE [LARGE SCALE GENOMIC DNA]</scope>
    <source>
        <strain evidence="2">SpSt-1220</strain>
    </source>
</reference>
<comment type="caution">
    <text evidence="2">The sequence shown here is derived from an EMBL/GenBank/DDBJ whole genome shotgun (WGS) entry which is preliminary data.</text>
</comment>
<accession>A0A831LUE0</accession>
<dbReference type="Proteomes" id="UP000886162">
    <property type="component" value="Unassembled WGS sequence"/>
</dbReference>
<evidence type="ECO:0000313" key="2">
    <source>
        <dbReference type="EMBL" id="HDR47200.1"/>
    </source>
</evidence>
<keyword evidence="1" id="KW-0472">Membrane</keyword>
<keyword evidence="1" id="KW-1133">Transmembrane helix</keyword>
<feature type="transmembrane region" description="Helical" evidence="1">
    <location>
        <begin position="5"/>
        <end position="24"/>
    </location>
</feature>
<dbReference type="EMBL" id="DSDO01000397">
    <property type="protein sequence ID" value="HDR47200.1"/>
    <property type="molecule type" value="Genomic_DNA"/>
</dbReference>
<feature type="transmembrane region" description="Helical" evidence="1">
    <location>
        <begin position="30"/>
        <end position="51"/>
    </location>
</feature>
<proteinExistence type="predicted"/>
<dbReference type="AlphaFoldDB" id="A0A831LUE0"/>
<sequence>MKRFVYYIGLLVFVFLSGVAWVLFDPFVIYGILLALSFLLVALTGFIYPAIRKKRLIEEEENG</sequence>